<name>A0A3G5ABF9_9VIRU</name>
<reference evidence="1" key="1">
    <citation type="submission" date="2018-10" db="EMBL/GenBank/DDBJ databases">
        <title>Hidden diversity of soil giant viruses.</title>
        <authorList>
            <person name="Schulz F."/>
            <person name="Alteio L."/>
            <person name="Goudeau D."/>
            <person name="Ryan E.M."/>
            <person name="Malmstrom R.R."/>
            <person name="Blanchard J."/>
            <person name="Woyke T."/>
        </authorList>
    </citation>
    <scope>NUCLEOTIDE SEQUENCE</scope>
    <source>
        <strain evidence="1">HYV1</strain>
    </source>
</reference>
<gene>
    <name evidence="1" type="ORF">Hyperionvirus29_11</name>
</gene>
<dbReference type="EMBL" id="MK072411">
    <property type="protein sequence ID" value="AYV84558.1"/>
    <property type="molecule type" value="Genomic_DNA"/>
</dbReference>
<evidence type="ECO:0000313" key="1">
    <source>
        <dbReference type="EMBL" id="AYV84558.1"/>
    </source>
</evidence>
<protein>
    <submittedName>
        <fullName evidence="1">Putative orfan</fullName>
    </submittedName>
</protein>
<sequence>MSYIKFLNHKEQKDIEILEDFLKTEYGPDRDDKKYYDITFRIMTDFSIDMLDDLISAYFNEPQICYTMYLHIELVKYIYAIWNDESHKLYHWVTAIKTHLVKTANLSRDELYDVMQRRERGSSALFYTWWLYVYYPLVPDAENLMLKLTKIARFNDAQDMFMYGIYQMEPKRLYHFMKNWLPSLYEIEPLLMCFDPLCSSTGALDQLKMIADKLNAAGMRLFDEPYIIDITKEDADYLNGVTLMV</sequence>
<organism evidence="1">
    <name type="scientific">Hyperionvirus sp</name>
    <dbReference type="NCBI Taxonomy" id="2487770"/>
    <lineage>
        <taxon>Viruses</taxon>
        <taxon>Varidnaviria</taxon>
        <taxon>Bamfordvirae</taxon>
        <taxon>Nucleocytoviricota</taxon>
        <taxon>Megaviricetes</taxon>
        <taxon>Imitervirales</taxon>
        <taxon>Mimiviridae</taxon>
        <taxon>Klosneuvirinae</taxon>
    </lineage>
</organism>
<accession>A0A3G5ABF9</accession>
<proteinExistence type="predicted"/>